<dbReference type="PANTHER" id="PTHR10039:SF5">
    <property type="entry name" value="NACHT DOMAIN-CONTAINING PROTEIN"/>
    <property type="match status" value="1"/>
</dbReference>
<gene>
    <name evidence="5" type="ORF">SLS53_003742</name>
</gene>
<comment type="caution">
    <text evidence="5">The sequence shown here is derived from an EMBL/GenBank/DDBJ whole genome shotgun (WGS) entry which is preliminary data.</text>
</comment>
<dbReference type="Gene3D" id="3.40.50.300">
    <property type="entry name" value="P-loop containing nucleotide triphosphate hydrolases"/>
    <property type="match status" value="1"/>
</dbReference>
<evidence type="ECO:0000259" key="3">
    <source>
        <dbReference type="Pfam" id="PF24883"/>
    </source>
</evidence>
<evidence type="ECO:0000259" key="4">
    <source>
        <dbReference type="Pfam" id="PF25053"/>
    </source>
</evidence>
<sequence>MGHMNLSTICNIVEWLGADTQLFAIGSIISFLEYSWYLTEYPWNTEEASRVGLGPRLKVYDVLNKLTWYLPRFEARYAKPDGSSIHAGGLDTLVERCRVLARELVRGFSRVVEEGTTVNETELMAQQRWAMLSRRLDAAGLKARIDRIARNLGGWLVVVVRSEDWEPNIKLKELTKEAESVSSVRAEQITRLSRGVRMALGLPTKEATTKDMGQSGSRALNSSEDSGQESRAKRRIKTKRRQRPKAKPKPAADFESTEGLPNWFRQVKDNIIVLDELMHEMPIELRILKLVTYDSMDSREDSIQDAEGNTWDWMLDDTSSSELEPQLVQARESFISWLNSGQGVFHISGKAGAGKSTLFKLLCHHRRTRAELQEWAGEDELVVASFFFWNSGNPLQTSLEGLFRSILVQVSRQCPNLMPDLFPDAWALLSESRMSGSHVPDEALWGDNAIMQAWNNLRDLESDQYSMCFFIDGLDEYTQTEDGPSYEEFANHFQKWAERNGDVKFCVSSRPYPDFLNAFSPDQRLHLHDLTHRDTKAFAERSFGSPQDARYRGITALLVNTITVRSEGVFVWVRTAVRSLLALMKRGVEPEAVLKEVTRYPPDIYELYGHLLHSLQPEEQSEAMHMIRVIIGNPFSQPPNALWLSWIDELYDRNFPDPSKSRPYTAGGVSKRHDAVREKLEWLARGMLTMFTDRREPKNGDQFYRQRVQFFHRTARDFFRKPLASDYAGNDTDSVGVLPVGEDDLTETFLRLRLAEIILAGKYRAAPGADPRRRRLYFNYMRSLFGLRDESGNIFQIPAKYLDILQKDLQTTHQEKFGSAYAVSGSLSISKPNFMSEDPEKPASFLHFVLAYGQYEYAIEELRRRGATDGGPSDAENKGNGRSTGQFSTERELNLLLSAAFGGTTSSRIPLGVFEALLPFAGSPLAMVTLRPPVSNDFLASVPREASVMLVFASTFVFYCQRWGGIGEGVGRREVQNIQSVLAMLVSTVRFLVDSGLSRRGAAGSPTDLFLVLRPRVATGIAGHRQPQTTAVSSAGTTEVELSPSAPTYYTSLKEVATAFGAAEDAVKVLNPNQDINDDAHRVFVRGSSLKDYLCTQVVHSDGTVIAIEDDLCFRIY</sequence>
<name>A0AAN9UAD2_9PEZI</name>
<dbReference type="PANTHER" id="PTHR10039">
    <property type="entry name" value="AMELOGENIN"/>
    <property type="match status" value="1"/>
</dbReference>
<evidence type="ECO:0000256" key="2">
    <source>
        <dbReference type="SAM" id="MobiDB-lite"/>
    </source>
</evidence>
<feature type="region of interest" description="Disordered" evidence="2">
    <location>
        <begin position="200"/>
        <end position="256"/>
    </location>
</feature>
<dbReference type="Pfam" id="PF24883">
    <property type="entry name" value="NPHP3_N"/>
    <property type="match status" value="1"/>
</dbReference>
<dbReference type="EMBL" id="JAJSPL020000011">
    <property type="protein sequence ID" value="KAK7744221.1"/>
    <property type="molecule type" value="Genomic_DNA"/>
</dbReference>
<dbReference type="AlphaFoldDB" id="A0AAN9UAD2"/>
<keyword evidence="6" id="KW-1185">Reference proteome</keyword>
<feature type="domain" description="Nephrocystin 3-like N-terminal" evidence="3">
    <location>
        <begin position="331"/>
        <end position="510"/>
    </location>
</feature>
<evidence type="ECO:0000313" key="5">
    <source>
        <dbReference type="EMBL" id="KAK7744221.1"/>
    </source>
</evidence>
<dbReference type="InterPro" id="IPR056884">
    <property type="entry name" value="NPHP3-like_N"/>
</dbReference>
<protein>
    <recommendedName>
        <fullName evidence="7">NACHT domain-containing protein</fullName>
    </recommendedName>
</protein>
<dbReference type="Pfam" id="PF25053">
    <property type="entry name" value="DUF7791"/>
    <property type="match status" value="1"/>
</dbReference>
<dbReference type="InterPro" id="IPR056693">
    <property type="entry name" value="DUF7791"/>
</dbReference>
<dbReference type="SUPFAM" id="SSF52540">
    <property type="entry name" value="P-loop containing nucleoside triphosphate hydrolases"/>
    <property type="match status" value="1"/>
</dbReference>
<evidence type="ECO:0008006" key="7">
    <source>
        <dbReference type="Google" id="ProtNLM"/>
    </source>
</evidence>
<keyword evidence="1" id="KW-0677">Repeat</keyword>
<proteinExistence type="predicted"/>
<feature type="region of interest" description="Disordered" evidence="2">
    <location>
        <begin position="866"/>
        <end position="886"/>
    </location>
</feature>
<organism evidence="5 6">
    <name type="scientific">Cytospora paraplurivora</name>
    <dbReference type="NCBI Taxonomy" id="2898453"/>
    <lineage>
        <taxon>Eukaryota</taxon>
        <taxon>Fungi</taxon>
        <taxon>Dikarya</taxon>
        <taxon>Ascomycota</taxon>
        <taxon>Pezizomycotina</taxon>
        <taxon>Sordariomycetes</taxon>
        <taxon>Sordariomycetidae</taxon>
        <taxon>Diaporthales</taxon>
        <taxon>Cytosporaceae</taxon>
        <taxon>Cytospora</taxon>
    </lineage>
</organism>
<accession>A0AAN9UAD2</accession>
<feature type="compositionally biased region" description="Polar residues" evidence="2">
    <location>
        <begin position="211"/>
        <end position="225"/>
    </location>
</feature>
<evidence type="ECO:0000256" key="1">
    <source>
        <dbReference type="ARBA" id="ARBA00022737"/>
    </source>
</evidence>
<evidence type="ECO:0000313" key="6">
    <source>
        <dbReference type="Proteomes" id="UP001320245"/>
    </source>
</evidence>
<dbReference type="Proteomes" id="UP001320245">
    <property type="component" value="Unassembled WGS sequence"/>
</dbReference>
<dbReference type="InterPro" id="IPR027417">
    <property type="entry name" value="P-loop_NTPase"/>
</dbReference>
<feature type="domain" description="DUF7791" evidence="4">
    <location>
        <begin position="635"/>
        <end position="726"/>
    </location>
</feature>
<feature type="compositionally biased region" description="Basic residues" evidence="2">
    <location>
        <begin position="232"/>
        <end position="248"/>
    </location>
</feature>
<reference evidence="5 6" key="1">
    <citation type="journal article" date="2023" name="PLoS ONE">
        <title>Cytospora paraplurivora sp. nov. isolated from orchards with fruit tree decline syndrome in Ontario, Canada.</title>
        <authorList>
            <person name="Ilyukhin E."/>
            <person name="Nguyen H.D.T."/>
            <person name="Castle A.J."/>
            <person name="Ellouze W."/>
        </authorList>
    </citation>
    <scope>NUCLEOTIDE SEQUENCE [LARGE SCALE GENOMIC DNA]</scope>
    <source>
        <strain evidence="5 6">FDS-564</strain>
    </source>
</reference>